<dbReference type="EMBL" id="JAQQWK010000002">
    <property type="protein sequence ID" value="KAK8051827.1"/>
    <property type="molecule type" value="Genomic_DNA"/>
</dbReference>
<keyword evidence="2" id="KW-1185">Reference proteome</keyword>
<gene>
    <name evidence="1" type="ORF">PG993_003212</name>
</gene>
<name>A0ABR1TYY0_9PEZI</name>
<dbReference type="Proteomes" id="UP001444661">
    <property type="component" value="Unassembled WGS sequence"/>
</dbReference>
<evidence type="ECO:0000313" key="1">
    <source>
        <dbReference type="EMBL" id="KAK8051827.1"/>
    </source>
</evidence>
<proteinExistence type="predicted"/>
<protein>
    <submittedName>
        <fullName evidence="1">Uncharacterized protein</fullName>
    </submittedName>
</protein>
<evidence type="ECO:0000313" key="2">
    <source>
        <dbReference type="Proteomes" id="UP001444661"/>
    </source>
</evidence>
<reference evidence="1 2" key="1">
    <citation type="submission" date="2023-01" db="EMBL/GenBank/DDBJ databases">
        <title>Analysis of 21 Apiospora genomes using comparative genomics revels a genus with tremendous synthesis potential of carbohydrate active enzymes and secondary metabolites.</title>
        <authorList>
            <person name="Sorensen T."/>
        </authorList>
    </citation>
    <scope>NUCLEOTIDE SEQUENCE [LARGE SCALE GENOMIC DNA]</scope>
    <source>
        <strain evidence="1 2">CBS 33761</strain>
    </source>
</reference>
<sequence length="135" mass="15229">MSQQERSCGILANLQSISNISGQTREVLRVIASLQTQRNFRYLHTQVRRPGKPRTNGKIPGDIGEHPLMQETQLYRPNAYNPYHTSPKPGTQIHLSDDVIHVYHVLVSLAIVQRIAKGEAGYAQKYQEPPSPMSK</sequence>
<organism evidence="1 2">
    <name type="scientific">Apiospora rasikravindrae</name>
    <dbReference type="NCBI Taxonomy" id="990691"/>
    <lineage>
        <taxon>Eukaryota</taxon>
        <taxon>Fungi</taxon>
        <taxon>Dikarya</taxon>
        <taxon>Ascomycota</taxon>
        <taxon>Pezizomycotina</taxon>
        <taxon>Sordariomycetes</taxon>
        <taxon>Xylariomycetidae</taxon>
        <taxon>Amphisphaeriales</taxon>
        <taxon>Apiosporaceae</taxon>
        <taxon>Apiospora</taxon>
    </lineage>
</organism>
<accession>A0ABR1TYY0</accession>
<comment type="caution">
    <text evidence="1">The sequence shown here is derived from an EMBL/GenBank/DDBJ whole genome shotgun (WGS) entry which is preliminary data.</text>
</comment>